<dbReference type="Gene3D" id="3.40.50.720">
    <property type="entry name" value="NAD(P)-binding Rossmann-like Domain"/>
    <property type="match status" value="1"/>
</dbReference>
<dbReference type="InterPro" id="IPR013328">
    <property type="entry name" value="6PGD_dom2"/>
</dbReference>
<dbReference type="InterPro" id="IPR008927">
    <property type="entry name" value="6-PGluconate_DH-like_C_sf"/>
</dbReference>
<dbReference type="GO" id="GO:0006574">
    <property type="term" value="P:L-valine catabolic process"/>
    <property type="evidence" value="ECO:0007669"/>
    <property type="project" value="TreeGrafter"/>
</dbReference>
<dbReference type="SUPFAM" id="SSF51735">
    <property type="entry name" value="NAD(P)-binding Rossmann-fold domains"/>
    <property type="match status" value="1"/>
</dbReference>
<evidence type="ECO:0000259" key="2">
    <source>
        <dbReference type="Pfam" id="PF14833"/>
    </source>
</evidence>
<sequence length="401" mass="42027">MGHVTARIGPMPVRRAGWTPHHIPDGQALGLSAAITDPAGPGQHAEHLAAFVGVPVCFCAGGEGDVAEGDAVVVEDFVDPDVAGEPANETGIGNMGFHMAGNIRRAIPSSTTLVINDMNHAACKRFLTEFAHLGPIQIAATAKEAATLGKTVLVMVPTGTHSRAVFLDSPDSIIHAPTDEHRLILECSTIDMKTCTEIGQKIMAAGVGRYIDAPVSGGVVGAAKAKLSFMAGCPSPDATESIESLESRAHRIMSMMGDPTKIFYTDKLGTGLAAKIANNYIACCTTLATAEAMAIGVRSGIDPAALFRIIKASSGSSWHLDFNPCMPGMVPTAPSSNGFAPSFKPFLAVKDLSLGIEAGADTGVEPRCAEAACRTFREAAENPEYKDLDFTSVWLLINREK</sequence>
<protein>
    <recommendedName>
        <fullName evidence="5">3-hydroxyisobutyrate dehydrogenase</fullName>
    </recommendedName>
</protein>
<dbReference type="Proteomes" id="UP001194746">
    <property type="component" value="Unassembled WGS sequence"/>
</dbReference>
<evidence type="ECO:0008006" key="5">
    <source>
        <dbReference type="Google" id="ProtNLM"/>
    </source>
</evidence>
<organism evidence="3 4">
    <name type="scientific">Aspergillus nanangensis</name>
    <dbReference type="NCBI Taxonomy" id="2582783"/>
    <lineage>
        <taxon>Eukaryota</taxon>
        <taxon>Fungi</taxon>
        <taxon>Dikarya</taxon>
        <taxon>Ascomycota</taxon>
        <taxon>Pezizomycotina</taxon>
        <taxon>Eurotiomycetes</taxon>
        <taxon>Eurotiomycetidae</taxon>
        <taxon>Eurotiales</taxon>
        <taxon>Aspergillaceae</taxon>
        <taxon>Aspergillus</taxon>
        <taxon>Aspergillus subgen. Circumdati</taxon>
    </lineage>
</organism>
<evidence type="ECO:0000259" key="1">
    <source>
        <dbReference type="Pfam" id="PF03446"/>
    </source>
</evidence>
<dbReference type="InterPro" id="IPR036291">
    <property type="entry name" value="NAD(P)-bd_dom_sf"/>
</dbReference>
<dbReference type="PANTHER" id="PTHR22981:SF81">
    <property type="entry name" value="DEHYDROGENASE, PUTATIVE-RELATED"/>
    <property type="match status" value="1"/>
</dbReference>
<evidence type="ECO:0000313" key="4">
    <source>
        <dbReference type="Proteomes" id="UP001194746"/>
    </source>
</evidence>
<dbReference type="SUPFAM" id="SSF48179">
    <property type="entry name" value="6-phosphogluconate dehydrogenase C-terminal domain-like"/>
    <property type="match status" value="1"/>
</dbReference>
<gene>
    <name evidence="3" type="ORF">FE257_004901</name>
</gene>
<evidence type="ECO:0000313" key="3">
    <source>
        <dbReference type="EMBL" id="KAF9882920.1"/>
    </source>
</evidence>
<keyword evidence="4" id="KW-1185">Reference proteome</keyword>
<reference evidence="3" key="2">
    <citation type="submission" date="2020-02" db="EMBL/GenBank/DDBJ databases">
        <authorList>
            <person name="Gilchrist C.L.M."/>
            <person name="Chooi Y.-H."/>
        </authorList>
    </citation>
    <scope>NUCLEOTIDE SEQUENCE</scope>
    <source>
        <strain evidence="3">MST-FP2251</strain>
    </source>
</reference>
<dbReference type="EMBL" id="VCAU01000203">
    <property type="protein sequence ID" value="KAF9882920.1"/>
    <property type="molecule type" value="Genomic_DNA"/>
</dbReference>
<dbReference type="GO" id="GO:0008442">
    <property type="term" value="F:3-hydroxyisobutyrate dehydrogenase activity"/>
    <property type="evidence" value="ECO:0007669"/>
    <property type="project" value="TreeGrafter"/>
</dbReference>
<dbReference type="AlphaFoldDB" id="A0AAD4CAL5"/>
<comment type="caution">
    <text evidence="3">The sequence shown here is derived from an EMBL/GenBank/DDBJ whole genome shotgun (WGS) entry which is preliminary data.</text>
</comment>
<dbReference type="GO" id="GO:0050661">
    <property type="term" value="F:NADP binding"/>
    <property type="evidence" value="ECO:0007669"/>
    <property type="project" value="InterPro"/>
</dbReference>
<proteinExistence type="predicted"/>
<dbReference type="InterPro" id="IPR029154">
    <property type="entry name" value="HIBADH-like_NADP-bd"/>
</dbReference>
<dbReference type="InterPro" id="IPR006115">
    <property type="entry name" value="6PGDH_NADP-bd"/>
</dbReference>
<feature type="domain" description="6-phosphogluconate dehydrogenase NADP-binding" evidence="1">
    <location>
        <begin position="91"/>
        <end position="257"/>
    </location>
</feature>
<dbReference type="GO" id="GO:0005739">
    <property type="term" value="C:mitochondrion"/>
    <property type="evidence" value="ECO:0007669"/>
    <property type="project" value="TreeGrafter"/>
</dbReference>
<reference evidence="3" key="1">
    <citation type="journal article" date="2019" name="Beilstein J. Org. Chem.">
        <title>Nanangenines: drimane sesquiterpenoids as the dominant metabolite cohort of a novel Australian fungus, Aspergillus nanangensis.</title>
        <authorList>
            <person name="Lacey H.J."/>
            <person name="Gilchrist C.L.M."/>
            <person name="Crombie A."/>
            <person name="Kalaitzis J.A."/>
            <person name="Vuong D."/>
            <person name="Rutledge P.J."/>
            <person name="Turner P."/>
            <person name="Pitt J.I."/>
            <person name="Lacey E."/>
            <person name="Chooi Y.H."/>
            <person name="Piggott A.M."/>
        </authorList>
    </citation>
    <scope>NUCLEOTIDE SEQUENCE</scope>
    <source>
        <strain evidence="3">MST-FP2251</strain>
    </source>
</reference>
<name>A0AAD4CAL5_ASPNN</name>
<dbReference type="PANTHER" id="PTHR22981">
    <property type="entry name" value="3-HYDROXYISOBUTYRATE DEHYDROGENASE-RELATED"/>
    <property type="match status" value="1"/>
</dbReference>
<dbReference type="Pfam" id="PF14833">
    <property type="entry name" value="NAD_binding_11"/>
    <property type="match status" value="1"/>
</dbReference>
<dbReference type="Pfam" id="PF03446">
    <property type="entry name" value="NAD_binding_2"/>
    <property type="match status" value="1"/>
</dbReference>
<accession>A0AAD4CAL5</accession>
<dbReference type="Gene3D" id="1.10.1040.10">
    <property type="entry name" value="N-(1-d-carboxylethyl)-l-norvaline Dehydrogenase, domain 2"/>
    <property type="match status" value="1"/>
</dbReference>
<feature type="domain" description="3-hydroxyisobutyrate dehydrogenase-like NAD-binding" evidence="2">
    <location>
        <begin position="269"/>
        <end position="393"/>
    </location>
</feature>
<dbReference type="GO" id="GO:0051287">
    <property type="term" value="F:NAD binding"/>
    <property type="evidence" value="ECO:0007669"/>
    <property type="project" value="InterPro"/>
</dbReference>